<dbReference type="PANTHER" id="PTHR43581">
    <property type="entry name" value="ATP/GTP PHOSPHATASE"/>
    <property type="match status" value="1"/>
</dbReference>
<dbReference type="GO" id="GO:0005524">
    <property type="term" value="F:ATP binding"/>
    <property type="evidence" value="ECO:0007669"/>
    <property type="project" value="InterPro"/>
</dbReference>
<dbReference type="STRING" id="1817863.A2Y62_08870"/>
<sequence>MYKSFEIKNFKCFKHFLIKDLDRINIITGLNNAGKTALLEALFVHFGAYNPNLLLRVLSYRGIGQGQLSITKWEEMPWTSYFHKFDFSKSIFLSGQLNTGFERNILIKELKEPEELLKISQMKKKGYPDDALFSSSAEAIQVLGFKYNENGNEGIYYLILWPEGLEVFPFVPSPPKPAFFLNERSRLVSDAADLYSKLEINKQDILLKYLKQMEPKLKKIALANFNKLTLIHGDIGLKRLLPLAFMGEGMVRLSTILLHIANAPGGYVLIDEIENGIHHSQLINTWKAISEIAKDFDTQIFATTHSYECIAAAHKAFTECSFDDYRLHRLEQIDDSIKVITYNKDDLESALELELEVR</sequence>
<dbReference type="InterPro" id="IPR027417">
    <property type="entry name" value="P-loop_NTPase"/>
</dbReference>
<proteinExistence type="predicted"/>
<dbReference type="EMBL" id="MFGW01000069">
    <property type="protein sequence ID" value="OGF67147.1"/>
    <property type="molecule type" value="Genomic_DNA"/>
</dbReference>
<accession>A0A1F5VV48</accession>
<reference evidence="2 3" key="1">
    <citation type="journal article" date="2016" name="Nat. Commun.">
        <title>Thousands of microbial genomes shed light on interconnected biogeochemical processes in an aquifer system.</title>
        <authorList>
            <person name="Anantharaman K."/>
            <person name="Brown C.T."/>
            <person name="Hug L.A."/>
            <person name="Sharon I."/>
            <person name="Castelle C.J."/>
            <person name="Probst A.J."/>
            <person name="Thomas B.C."/>
            <person name="Singh A."/>
            <person name="Wilkins M.J."/>
            <person name="Karaoz U."/>
            <person name="Brodie E.L."/>
            <person name="Williams K.H."/>
            <person name="Hubbard S.S."/>
            <person name="Banfield J.F."/>
        </authorList>
    </citation>
    <scope>NUCLEOTIDE SEQUENCE [LARGE SCALE GENOMIC DNA]</scope>
</reference>
<comment type="caution">
    <text evidence="2">The sequence shown here is derived from an EMBL/GenBank/DDBJ whole genome shotgun (WGS) entry which is preliminary data.</text>
</comment>
<dbReference type="PANTHER" id="PTHR43581:SF4">
    <property type="entry name" value="ATP_GTP PHOSPHATASE"/>
    <property type="match status" value="1"/>
</dbReference>
<dbReference type="InterPro" id="IPR051396">
    <property type="entry name" value="Bact_Antivir_Def_Nuclease"/>
</dbReference>
<dbReference type="AlphaFoldDB" id="A0A1F5VV48"/>
<dbReference type="InterPro" id="IPR003959">
    <property type="entry name" value="ATPase_AAA_core"/>
</dbReference>
<organism evidence="2 3">
    <name type="scientific">Candidatus Fischerbacteria bacterium RBG_13_37_8</name>
    <dbReference type="NCBI Taxonomy" id="1817863"/>
    <lineage>
        <taxon>Bacteria</taxon>
        <taxon>Candidatus Fischeribacteriota</taxon>
    </lineage>
</organism>
<dbReference type="SUPFAM" id="SSF52540">
    <property type="entry name" value="P-loop containing nucleoside triphosphate hydrolases"/>
    <property type="match status" value="1"/>
</dbReference>
<dbReference type="GO" id="GO:0016887">
    <property type="term" value="F:ATP hydrolysis activity"/>
    <property type="evidence" value="ECO:0007669"/>
    <property type="project" value="InterPro"/>
</dbReference>
<feature type="domain" description="ATPase AAA-type core" evidence="1">
    <location>
        <begin position="24"/>
        <end position="308"/>
    </location>
</feature>
<dbReference type="Proteomes" id="UP000178943">
    <property type="component" value="Unassembled WGS sequence"/>
</dbReference>
<evidence type="ECO:0000313" key="2">
    <source>
        <dbReference type="EMBL" id="OGF67147.1"/>
    </source>
</evidence>
<dbReference type="Pfam" id="PF13304">
    <property type="entry name" value="AAA_21"/>
    <property type="match status" value="1"/>
</dbReference>
<evidence type="ECO:0000259" key="1">
    <source>
        <dbReference type="Pfam" id="PF13304"/>
    </source>
</evidence>
<gene>
    <name evidence="2" type="ORF">A2Y62_08870</name>
</gene>
<protein>
    <recommendedName>
        <fullName evidence="1">ATPase AAA-type core domain-containing protein</fullName>
    </recommendedName>
</protein>
<evidence type="ECO:0000313" key="3">
    <source>
        <dbReference type="Proteomes" id="UP000178943"/>
    </source>
</evidence>
<dbReference type="Gene3D" id="3.40.50.300">
    <property type="entry name" value="P-loop containing nucleotide triphosphate hydrolases"/>
    <property type="match status" value="2"/>
</dbReference>
<name>A0A1F5VV48_9BACT</name>